<dbReference type="Pfam" id="PF03992">
    <property type="entry name" value="ABM"/>
    <property type="match status" value="1"/>
</dbReference>
<dbReference type="Gene3D" id="3.30.70.100">
    <property type="match status" value="1"/>
</dbReference>
<dbReference type="GO" id="GO:0004497">
    <property type="term" value="F:monooxygenase activity"/>
    <property type="evidence" value="ECO:0007669"/>
    <property type="project" value="UniProtKB-KW"/>
</dbReference>
<feature type="domain" description="ABM" evidence="1">
    <location>
        <begin position="7"/>
        <end position="63"/>
    </location>
</feature>
<proteinExistence type="predicted"/>
<dbReference type="InterPro" id="IPR011008">
    <property type="entry name" value="Dimeric_a/b-barrel"/>
</dbReference>
<gene>
    <name evidence="2" type="ORF">JOF56_000057</name>
</gene>
<dbReference type="Proteomes" id="UP001519332">
    <property type="component" value="Unassembled WGS sequence"/>
</dbReference>
<keyword evidence="2" id="KW-0560">Oxidoreductase</keyword>
<protein>
    <submittedName>
        <fullName evidence="2">Quinol monooxygenase YgiN</fullName>
    </submittedName>
</protein>
<dbReference type="EMBL" id="JAGINW010000001">
    <property type="protein sequence ID" value="MBP2319672.1"/>
    <property type="molecule type" value="Genomic_DNA"/>
</dbReference>
<reference evidence="2 3" key="1">
    <citation type="submission" date="2021-03" db="EMBL/GenBank/DDBJ databases">
        <title>Sequencing the genomes of 1000 actinobacteria strains.</title>
        <authorList>
            <person name="Klenk H.-P."/>
        </authorList>
    </citation>
    <scope>NUCLEOTIDE SEQUENCE [LARGE SCALE GENOMIC DNA]</scope>
    <source>
        <strain evidence="2 3">DSM 46670</strain>
    </source>
</reference>
<evidence type="ECO:0000313" key="3">
    <source>
        <dbReference type="Proteomes" id="UP001519332"/>
    </source>
</evidence>
<keyword evidence="2" id="KW-0503">Monooxygenase</keyword>
<dbReference type="RefSeq" id="WP_209633193.1">
    <property type="nucleotide sequence ID" value="NZ_JAGINW010000001.1"/>
</dbReference>
<keyword evidence="3" id="KW-1185">Reference proteome</keyword>
<name>A0ABS4T5C8_9PSEU</name>
<sequence length="124" mass="13213">MLLVCGFTVPDPESSEFSALATRAIELLTAQRGCVRAVLGRSADSPTQWSLTVEFTDVVAYRRAMSPFEVREHVIPFLSRGEASAYEILATATDGQAEQRVSVVAADAATIRPSDAAGPASPRT</sequence>
<dbReference type="SUPFAM" id="SSF54909">
    <property type="entry name" value="Dimeric alpha+beta barrel"/>
    <property type="match status" value="1"/>
</dbReference>
<evidence type="ECO:0000259" key="1">
    <source>
        <dbReference type="Pfam" id="PF03992"/>
    </source>
</evidence>
<dbReference type="InterPro" id="IPR007138">
    <property type="entry name" value="ABM_dom"/>
</dbReference>
<evidence type="ECO:0000313" key="2">
    <source>
        <dbReference type="EMBL" id="MBP2319672.1"/>
    </source>
</evidence>
<organism evidence="2 3">
    <name type="scientific">Kibdelosporangium banguiense</name>
    <dbReference type="NCBI Taxonomy" id="1365924"/>
    <lineage>
        <taxon>Bacteria</taxon>
        <taxon>Bacillati</taxon>
        <taxon>Actinomycetota</taxon>
        <taxon>Actinomycetes</taxon>
        <taxon>Pseudonocardiales</taxon>
        <taxon>Pseudonocardiaceae</taxon>
        <taxon>Kibdelosporangium</taxon>
    </lineage>
</organism>
<comment type="caution">
    <text evidence="2">The sequence shown here is derived from an EMBL/GenBank/DDBJ whole genome shotgun (WGS) entry which is preliminary data.</text>
</comment>
<accession>A0ABS4T5C8</accession>